<evidence type="ECO:0000313" key="1">
    <source>
        <dbReference type="EMBL" id="JAD16154.1"/>
    </source>
</evidence>
<reference evidence="1" key="2">
    <citation type="journal article" date="2015" name="Data Brief">
        <title>Shoot transcriptome of the giant reed, Arundo donax.</title>
        <authorList>
            <person name="Barrero R.A."/>
            <person name="Guerrero F.D."/>
            <person name="Moolhuijzen P."/>
            <person name="Goolsby J.A."/>
            <person name="Tidwell J."/>
            <person name="Bellgard S.E."/>
            <person name="Bellgard M.I."/>
        </authorList>
    </citation>
    <scope>NUCLEOTIDE SEQUENCE</scope>
    <source>
        <tissue evidence="1">Shoot tissue taken approximately 20 cm above the soil surface</tissue>
    </source>
</reference>
<dbReference type="EMBL" id="GBRH01281741">
    <property type="protein sequence ID" value="JAD16154.1"/>
    <property type="molecule type" value="Transcribed_RNA"/>
</dbReference>
<proteinExistence type="predicted"/>
<sequence>MRSQTLSSHRWPTHHINSEYWTFSPSLSY</sequence>
<reference evidence="1" key="1">
    <citation type="submission" date="2014-09" db="EMBL/GenBank/DDBJ databases">
        <authorList>
            <person name="Magalhaes I.L.F."/>
            <person name="Oliveira U."/>
            <person name="Santos F.R."/>
            <person name="Vidigal T.H.D.A."/>
            <person name="Brescovit A.D."/>
            <person name="Santos A.J."/>
        </authorList>
    </citation>
    <scope>NUCLEOTIDE SEQUENCE</scope>
    <source>
        <tissue evidence="1">Shoot tissue taken approximately 20 cm above the soil surface</tissue>
    </source>
</reference>
<name>A0A0A8XQM0_ARUDO</name>
<protein>
    <submittedName>
        <fullName evidence="1">Uncharacterized protein</fullName>
    </submittedName>
</protein>
<dbReference type="AlphaFoldDB" id="A0A0A8XQM0"/>
<accession>A0A0A8XQM0</accession>
<organism evidence="1">
    <name type="scientific">Arundo donax</name>
    <name type="common">Giant reed</name>
    <name type="synonym">Donax arundinaceus</name>
    <dbReference type="NCBI Taxonomy" id="35708"/>
    <lineage>
        <taxon>Eukaryota</taxon>
        <taxon>Viridiplantae</taxon>
        <taxon>Streptophyta</taxon>
        <taxon>Embryophyta</taxon>
        <taxon>Tracheophyta</taxon>
        <taxon>Spermatophyta</taxon>
        <taxon>Magnoliopsida</taxon>
        <taxon>Liliopsida</taxon>
        <taxon>Poales</taxon>
        <taxon>Poaceae</taxon>
        <taxon>PACMAD clade</taxon>
        <taxon>Arundinoideae</taxon>
        <taxon>Arundineae</taxon>
        <taxon>Arundo</taxon>
    </lineage>
</organism>